<comment type="caution">
    <text evidence="1">The sequence shown here is derived from an EMBL/GenBank/DDBJ whole genome shotgun (WGS) entry which is preliminary data.</text>
</comment>
<reference evidence="1 2" key="1">
    <citation type="journal article" date="2014" name="Genome Biol. Evol.">
        <title>The genome of the myxosporean Thelohanellus kitauei shows adaptations to nutrient acquisition within its fish host.</title>
        <authorList>
            <person name="Yang Y."/>
            <person name="Xiong J."/>
            <person name="Zhou Z."/>
            <person name="Huo F."/>
            <person name="Miao W."/>
            <person name="Ran C."/>
            <person name="Liu Y."/>
            <person name="Zhang J."/>
            <person name="Feng J."/>
            <person name="Wang M."/>
            <person name="Wang M."/>
            <person name="Wang L."/>
            <person name="Yao B."/>
        </authorList>
    </citation>
    <scope>NUCLEOTIDE SEQUENCE [LARGE SCALE GENOMIC DNA]</scope>
    <source>
        <strain evidence="1">Wuqing</strain>
    </source>
</reference>
<evidence type="ECO:0000313" key="2">
    <source>
        <dbReference type="Proteomes" id="UP000031668"/>
    </source>
</evidence>
<name>A0A0C2J7Z2_THEKT</name>
<dbReference type="Proteomes" id="UP000031668">
    <property type="component" value="Unassembled WGS sequence"/>
</dbReference>
<sequence>MFLNEKVGNFVISPEKLRHMSTLNDSEIPEEKRLEMIKEKLVNELVNTAQVSGFSLLSVERGNFHFESLAGKISNVSKEFFPLVLVEDYEFGVYHHIMQRIYRICIDSTPEGNFDPKHSQKYSKNYGDIDTYIECLKMYTFELFPYRESIIKVL</sequence>
<proteinExistence type="predicted"/>
<protein>
    <submittedName>
        <fullName evidence="1">Uncharacterized protein</fullName>
    </submittedName>
</protein>
<gene>
    <name evidence="1" type="ORF">RF11_15116</name>
</gene>
<accession>A0A0C2J7Z2</accession>
<keyword evidence="2" id="KW-1185">Reference proteome</keyword>
<organism evidence="1 2">
    <name type="scientific">Thelohanellus kitauei</name>
    <name type="common">Myxosporean</name>
    <dbReference type="NCBI Taxonomy" id="669202"/>
    <lineage>
        <taxon>Eukaryota</taxon>
        <taxon>Metazoa</taxon>
        <taxon>Cnidaria</taxon>
        <taxon>Myxozoa</taxon>
        <taxon>Myxosporea</taxon>
        <taxon>Bivalvulida</taxon>
        <taxon>Platysporina</taxon>
        <taxon>Myxobolidae</taxon>
        <taxon>Thelohanellus</taxon>
    </lineage>
</organism>
<dbReference type="AlphaFoldDB" id="A0A0C2J7Z2"/>
<dbReference type="EMBL" id="JWZT01003947">
    <property type="protein sequence ID" value="KII65213.1"/>
    <property type="molecule type" value="Genomic_DNA"/>
</dbReference>
<evidence type="ECO:0000313" key="1">
    <source>
        <dbReference type="EMBL" id="KII65213.1"/>
    </source>
</evidence>